<accession>A0A842B741</accession>
<reference evidence="3 4" key="1">
    <citation type="submission" date="2020-03" db="EMBL/GenBank/DDBJ databases">
        <title>Soil Listeria distribution.</title>
        <authorList>
            <person name="Liao J."/>
            <person name="Wiedmann M."/>
        </authorList>
    </citation>
    <scope>NUCLEOTIDE SEQUENCE [LARGE SCALE GENOMIC DNA]</scope>
    <source>
        <strain evidence="3 4">FSL L7-0990</strain>
    </source>
</reference>
<keyword evidence="1" id="KW-0812">Transmembrane</keyword>
<feature type="transmembrane region" description="Helical" evidence="1">
    <location>
        <begin position="160"/>
        <end position="181"/>
    </location>
</feature>
<dbReference type="RefSeq" id="WP_185545604.1">
    <property type="nucleotide sequence ID" value="NZ_JAARVD010000010.1"/>
</dbReference>
<dbReference type="PANTHER" id="PTHR36834">
    <property type="entry name" value="MEMBRANE PROTEIN-RELATED"/>
    <property type="match status" value="1"/>
</dbReference>
<gene>
    <name evidence="3" type="ORF">HCA55_16340</name>
</gene>
<dbReference type="EMBL" id="JAARVD010000010">
    <property type="protein sequence ID" value="MBC1798308.1"/>
    <property type="molecule type" value="Genomic_DNA"/>
</dbReference>
<keyword evidence="1" id="KW-0472">Membrane</keyword>
<organism evidence="3 4">
    <name type="scientific">Listeria booriae</name>
    <dbReference type="NCBI Taxonomy" id="1552123"/>
    <lineage>
        <taxon>Bacteria</taxon>
        <taxon>Bacillati</taxon>
        <taxon>Bacillota</taxon>
        <taxon>Bacilli</taxon>
        <taxon>Bacillales</taxon>
        <taxon>Listeriaceae</taxon>
        <taxon>Listeria</taxon>
    </lineage>
</organism>
<feature type="domain" description="VanZ-like" evidence="2">
    <location>
        <begin position="39"/>
        <end position="176"/>
    </location>
</feature>
<sequence length="192" mass="22083">MISFVVPSLIIIVFSTTIFLILFFKRRISGLKLMYLVLFSVYISSLISITFFPMPIQQYLIDIMIEDRLGFENNFVPFRIFSDVKDLELTFMISVILRQVVGNIILFVPLGFSLPIILSSSSMKKIVFIGFIVSLSIETIQWLLGLYFGYNYRATDIDDLIFNTIGSCIGYLLFTWIAPFLKTYELIDADKA</sequence>
<keyword evidence="1" id="KW-1133">Transmembrane helix</keyword>
<evidence type="ECO:0000313" key="3">
    <source>
        <dbReference type="EMBL" id="MBC1798308.1"/>
    </source>
</evidence>
<proteinExistence type="predicted"/>
<dbReference type="Pfam" id="PF04892">
    <property type="entry name" value="VanZ"/>
    <property type="match status" value="1"/>
</dbReference>
<dbReference type="InterPro" id="IPR053150">
    <property type="entry name" value="Teicoplanin_resist-assoc"/>
</dbReference>
<feature type="transmembrane region" description="Helical" evidence="1">
    <location>
        <begin position="126"/>
        <end position="148"/>
    </location>
</feature>
<dbReference type="AlphaFoldDB" id="A0A842B741"/>
<name>A0A842B741_9LIST</name>
<dbReference type="Proteomes" id="UP000548082">
    <property type="component" value="Unassembled WGS sequence"/>
</dbReference>
<comment type="caution">
    <text evidence="3">The sequence shown here is derived from an EMBL/GenBank/DDBJ whole genome shotgun (WGS) entry which is preliminary data.</text>
</comment>
<feature type="transmembrane region" description="Helical" evidence="1">
    <location>
        <begin position="6"/>
        <end position="24"/>
    </location>
</feature>
<dbReference type="PANTHER" id="PTHR36834:SF1">
    <property type="entry name" value="INTEGRAL MEMBRANE PROTEIN"/>
    <property type="match status" value="1"/>
</dbReference>
<evidence type="ECO:0000313" key="4">
    <source>
        <dbReference type="Proteomes" id="UP000548082"/>
    </source>
</evidence>
<dbReference type="InterPro" id="IPR006976">
    <property type="entry name" value="VanZ-like"/>
</dbReference>
<evidence type="ECO:0000256" key="1">
    <source>
        <dbReference type="SAM" id="Phobius"/>
    </source>
</evidence>
<protein>
    <submittedName>
        <fullName evidence="3">VanZ family protein</fullName>
    </submittedName>
</protein>
<evidence type="ECO:0000259" key="2">
    <source>
        <dbReference type="Pfam" id="PF04892"/>
    </source>
</evidence>
<feature type="transmembrane region" description="Helical" evidence="1">
    <location>
        <begin position="33"/>
        <end position="54"/>
    </location>
</feature>
<feature type="transmembrane region" description="Helical" evidence="1">
    <location>
        <begin position="91"/>
        <end position="114"/>
    </location>
</feature>